<dbReference type="SMART" id="SM00220">
    <property type="entry name" value="S_TKc"/>
    <property type="match status" value="1"/>
</dbReference>
<accession>A0A8J2S984</accession>
<dbReference type="GO" id="GO:0004674">
    <property type="term" value="F:protein serine/threonine kinase activity"/>
    <property type="evidence" value="ECO:0007669"/>
    <property type="project" value="TreeGrafter"/>
</dbReference>
<dbReference type="CDD" id="cd14014">
    <property type="entry name" value="STKc_PknB_like"/>
    <property type="match status" value="1"/>
</dbReference>
<feature type="domain" description="Protein kinase" evidence="2">
    <location>
        <begin position="115"/>
        <end position="411"/>
    </location>
</feature>
<dbReference type="InterPro" id="IPR011009">
    <property type="entry name" value="Kinase-like_dom_sf"/>
</dbReference>
<dbReference type="PANTHER" id="PTHR44329:SF289">
    <property type="entry name" value="SERINE_THREONINE-PROTEIN KINASE VIK"/>
    <property type="match status" value="1"/>
</dbReference>
<sequence length="417" mass="44686">MSGHVIAAAEAAARLKLETYESTFEVEAPGTGRLGVAFRDSSELWTVTPGGALHRLGVYPGCLLLRANGRPCGATDESALQALEAAAADGDEVRVLLFARPPPPQVPGECRAPRRSPPAELLRGDDGRGRRARTSRDSLDGEDCFIKTLRDHATALEARDLLREAAVLARLAPHPHVARLVAWSAPDSVPWAALARVPGQDLESYLKEESFVERVGAAPRWTLETALEVARHVASALAHCHSSAALGGPPLLHRDVKPANVVLEALPAIPLPSTKHRSRFSFGDAPPLRFRATLVDFGLCAVLDDRRALTAHTGSPRYMAPENALSSSYSTPSDVYSAALVAWAACSRRQPFRDLSTKEHAEKVIGGRLRPPPLADAPPELDDLLSRAWAPDPSSRPDAADFSDGLAEALVAVRFGE</sequence>
<name>A0A8J2S984_9STRA</name>
<dbReference type="PROSITE" id="PS00108">
    <property type="entry name" value="PROTEIN_KINASE_ST"/>
    <property type="match status" value="1"/>
</dbReference>
<organism evidence="3 4">
    <name type="scientific">Pelagomonas calceolata</name>
    <dbReference type="NCBI Taxonomy" id="35677"/>
    <lineage>
        <taxon>Eukaryota</taxon>
        <taxon>Sar</taxon>
        <taxon>Stramenopiles</taxon>
        <taxon>Ochrophyta</taxon>
        <taxon>Pelagophyceae</taxon>
        <taxon>Pelagomonadales</taxon>
        <taxon>Pelagomonadaceae</taxon>
        <taxon>Pelagomonas</taxon>
    </lineage>
</organism>
<dbReference type="PROSITE" id="PS50011">
    <property type="entry name" value="PROTEIN_KINASE_DOM"/>
    <property type="match status" value="1"/>
</dbReference>
<dbReference type="AlphaFoldDB" id="A0A8J2S984"/>
<comment type="caution">
    <text evidence="3">The sequence shown here is derived from an EMBL/GenBank/DDBJ whole genome shotgun (WGS) entry which is preliminary data.</text>
</comment>
<evidence type="ECO:0000256" key="1">
    <source>
        <dbReference type="SAM" id="MobiDB-lite"/>
    </source>
</evidence>
<dbReference type="Proteomes" id="UP000789595">
    <property type="component" value="Unassembled WGS sequence"/>
</dbReference>
<dbReference type="PANTHER" id="PTHR44329">
    <property type="entry name" value="SERINE/THREONINE-PROTEIN KINASE TNNI3K-RELATED"/>
    <property type="match status" value="1"/>
</dbReference>
<dbReference type="Gene3D" id="1.10.510.10">
    <property type="entry name" value="Transferase(Phosphotransferase) domain 1"/>
    <property type="match status" value="1"/>
</dbReference>
<dbReference type="Pfam" id="PF00069">
    <property type="entry name" value="Pkinase"/>
    <property type="match status" value="1"/>
</dbReference>
<evidence type="ECO:0000313" key="3">
    <source>
        <dbReference type="EMBL" id="CAH0367258.1"/>
    </source>
</evidence>
<reference evidence="3" key="1">
    <citation type="submission" date="2021-11" db="EMBL/GenBank/DDBJ databases">
        <authorList>
            <consortium name="Genoscope - CEA"/>
            <person name="William W."/>
        </authorList>
    </citation>
    <scope>NUCLEOTIDE SEQUENCE</scope>
</reference>
<evidence type="ECO:0000259" key="2">
    <source>
        <dbReference type="PROSITE" id="PS50011"/>
    </source>
</evidence>
<protein>
    <recommendedName>
        <fullName evidence="2">Protein kinase domain-containing protein</fullName>
    </recommendedName>
</protein>
<dbReference type="InterPro" id="IPR051681">
    <property type="entry name" value="Ser/Thr_Kinases-Pseudokinases"/>
</dbReference>
<feature type="region of interest" description="Disordered" evidence="1">
    <location>
        <begin position="104"/>
        <end position="136"/>
    </location>
</feature>
<dbReference type="InterPro" id="IPR000719">
    <property type="entry name" value="Prot_kinase_dom"/>
</dbReference>
<dbReference type="GO" id="GO:0005524">
    <property type="term" value="F:ATP binding"/>
    <property type="evidence" value="ECO:0007669"/>
    <property type="project" value="InterPro"/>
</dbReference>
<feature type="compositionally biased region" description="Basic and acidic residues" evidence="1">
    <location>
        <begin position="122"/>
        <end position="136"/>
    </location>
</feature>
<dbReference type="SUPFAM" id="SSF56112">
    <property type="entry name" value="Protein kinase-like (PK-like)"/>
    <property type="match status" value="1"/>
</dbReference>
<evidence type="ECO:0000313" key="4">
    <source>
        <dbReference type="Proteomes" id="UP000789595"/>
    </source>
</evidence>
<keyword evidence="4" id="KW-1185">Reference proteome</keyword>
<proteinExistence type="predicted"/>
<dbReference type="InterPro" id="IPR008271">
    <property type="entry name" value="Ser/Thr_kinase_AS"/>
</dbReference>
<gene>
    <name evidence="3" type="ORF">PECAL_2P02720</name>
</gene>
<dbReference type="EMBL" id="CAKKNE010000002">
    <property type="protein sequence ID" value="CAH0367258.1"/>
    <property type="molecule type" value="Genomic_DNA"/>
</dbReference>